<keyword evidence="11" id="KW-0249">Electron transport</keyword>
<dbReference type="GO" id="GO:0005743">
    <property type="term" value="C:mitochondrial inner membrane"/>
    <property type="evidence" value="ECO:0007669"/>
    <property type="project" value="UniProtKB-SubCell"/>
</dbReference>
<comment type="subcellular location">
    <subcellularLocation>
        <location evidence="2">Mitochondrion inner membrane</location>
        <topology evidence="2">Multi-pass membrane protein</topology>
    </subcellularLocation>
</comment>
<evidence type="ECO:0000313" key="21">
    <source>
        <dbReference type="EMBL" id="WYM45499.1"/>
    </source>
</evidence>
<feature type="transmembrane region" description="Helical" evidence="19">
    <location>
        <begin position="187"/>
        <end position="206"/>
    </location>
</feature>
<feature type="transmembrane region" description="Helical" evidence="19">
    <location>
        <begin position="218"/>
        <end position="236"/>
    </location>
</feature>
<geneLocation type="mitochondrion" evidence="21"/>
<feature type="transmembrane region" description="Helical" evidence="19">
    <location>
        <begin position="256"/>
        <end position="273"/>
    </location>
</feature>
<keyword evidence="16 19" id="KW-0472">Membrane</keyword>
<proteinExistence type="inferred from homology"/>
<evidence type="ECO:0000256" key="3">
    <source>
        <dbReference type="ARBA" id="ARBA00007012"/>
    </source>
</evidence>
<keyword evidence="8 19" id="KW-0812">Transmembrane</keyword>
<evidence type="ECO:0000256" key="10">
    <source>
        <dbReference type="ARBA" id="ARBA00022967"/>
    </source>
</evidence>
<evidence type="ECO:0000256" key="6">
    <source>
        <dbReference type="ARBA" id="ARBA00022448"/>
    </source>
</evidence>
<evidence type="ECO:0000256" key="11">
    <source>
        <dbReference type="ARBA" id="ARBA00022982"/>
    </source>
</evidence>
<feature type="transmembrane region" description="Helical" evidence="19">
    <location>
        <begin position="294"/>
        <end position="313"/>
    </location>
</feature>
<evidence type="ECO:0000256" key="4">
    <source>
        <dbReference type="ARBA" id="ARBA00012944"/>
    </source>
</evidence>
<keyword evidence="9" id="KW-0999">Mitochondrion inner membrane</keyword>
<evidence type="ECO:0000256" key="15">
    <source>
        <dbReference type="ARBA" id="ARBA00023128"/>
    </source>
</evidence>
<feature type="domain" description="NADH:quinone oxidoreductase/Mrp antiporter transmembrane" evidence="20">
    <location>
        <begin position="17"/>
        <end position="259"/>
    </location>
</feature>
<feature type="transmembrane region" description="Helical" evidence="19">
    <location>
        <begin position="47"/>
        <end position="66"/>
    </location>
</feature>
<comment type="catalytic activity">
    <reaction evidence="18">
        <text>a ubiquinone + NADH + 5 H(+)(in) = a ubiquinol + NAD(+) + 4 H(+)(out)</text>
        <dbReference type="Rhea" id="RHEA:29091"/>
        <dbReference type="Rhea" id="RHEA-COMP:9565"/>
        <dbReference type="Rhea" id="RHEA-COMP:9566"/>
        <dbReference type="ChEBI" id="CHEBI:15378"/>
        <dbReference type="ChEBI" id="CHEBI:16389"/>
        <dbReference type="ChEBI" id="CHEBI:17976"/>
        <dbReference type="ChEBI" id="CHEBI:57540"/>
        <dbReference type="ChEBI" id="CHEBI:57945"/>
        <dbReference type="EC" id="7.1.1.2"/>
    </reaction>
</comment>
<evidence type="ECO:0000256" key="16">
    <source>
        <dbReference type="ARBA" id="ARBA00023136"/>
    </source>
</evidence>
<evidence type="ECO:0000256" key="14">
    <source>
        <dbReference type="ARBA" id="ARBA00023075"/>
    </source>
</evidence>
<feature type="transmembrane region" description="Helical" evidence="19">
    <location>
        <begin position="142"/>
        <end position="167"/>
    </location>
</feature>
<evidence type="ECO:0000256" key="5">
    <source>
        <dbReference type="ARBA" id="ARBA00021008"/>
    </source>
</evidence>
<keyword evidence="7" id="KW-0679">Respiratory chain</keyword>
<comment type="similarity">
    <text evidence="3">Belongs to the complex I subunit 2 family.</text>
</comment>
<protein>
    <recommendedName>
        <fullName evidence="5">NADH-ubiquinone oxidoreductase chain 2</fullName>
        <ecNumber evidence="4">7.1.1.2</ecNumber>
    </recommendedName>
    <alternativeName>
        <fullName evidence="17">NADH dehydrogenase subunit 2</fullName>
    </alternativeName>
</protein>
<sequence>MMKWITLVMAPVGAISSSNWVMTWVFLEISSFSFIITSKKLSSSESMLKYFLIQTISSIIILSSISMKMMSPLLTNSLLTMTSSTMLIISLMVKGGLAPLHFWMMNISKSLSWKNLSALLTIQKLAPMTLILNSLKINMMMIIILMCSIIGTVSQLSSINMKMLMTYSSISHSSWMLLSGMVKTETFFIYMIIYTMIIIQIMNYLNKLNINFISSMEYDITLIILMMSLGGLPPLTGFFPKWMAISNIMESMNMKLTSILLMFMASVNIYIYMRIMTSTILKNPMKKTSKSKNINMMIITLSINLLIAPMFMLNNI</sequence>
<evidence type="ECO:0000259" key="20">
    <source>
        <dbReference type="Pfam" id="PF00361"/>
    </source>
</evidence>
<dbReference type="PANTHER" id="PTHR46552">
    <property type="entry name" value="NADH-UBIQUINONE OXIDOREDUCTASE CHAIN 2"/>
    <property type="match status" value="1"/>
</dbReference>
<accession>A0AAU6QEE8</accession>
<evidence type="ECO:0000256" key="12">
    <source>
        <dbReference type="ARBA" id="ARBA00022989"/>
    </source>
</evidence>
<dbReference type="EMBL" id="PP056090">
    <property type="protein sequence ID" value="WYM45499.1"/>
    <property type="molecule type" value="Genomic_DNA"/>
</dbReference>
<dbReference type="AlphaFoldDB" id="A0AAU6QEE8"/>
<evidence type="ECO:0000256" key="19">
    <source>
        <dbReference type="SAM" id="Phobius"/>
    </source>
</evidence>
<keyword evidence="15 21" id="KW-0496">Mitochondrion</keyword>
<evidence type="ECO:0000256" key="18">
    <source>
        <dbReference type="ARBA" id="ARBA00049551"/>
    </source>
</evidence>
<name>A0AAU6QEE8_9ACAR</name>
<dbReference type="GO" id="GO:0006120">
    <property type="term" value="P:mitochondrial electron transport, NADH to ubiquinone"/>
    <property type="evidence" value="ECO:0007669"/>
    <property type="project" value="TreeGrafter"/>
</dbReference>
<keyword evidence="12 19" id="KW-1133">Transmembrane helix</keyword>
<keyword evidence="14" id="KW-0830">Ubiquinone</keyword>
<gene>
    <name evidence="21" type="primary">ND2</name>
</gene>
<dbReference type="InterPro" id="IPR001750">
    <property type="entry name" value="ND/Mrp_TM"/>
</dbReference>
<keyword evidence="6" id="KW-0813">Transport</keyword>
<feature type="transmembrane region" description="Helical" evidence="19">
    <location>
        <begin position="78"/>
        <end position="104"/>
    </location>
</feature>
<keyword evidence="13" id="KW-0520">NAD</keyword>
<dbReference type="PANTHER" id="PTHR46552:SF1">
    <property type="entry name" value="NADH-UBIQUINONE OXIDOREDUCTASE CHAIN 2"/>
    <property type="match status" value="1"/>
</dbReference>
<comment type="function">
    <text evidence="1">Core subunit of the mitochondrial membrane respiratory chain NADH dehydrogenase (Complex I) that is believed to belong to the minimal assembly required for catalysis. Complex I functions in the transfer of electrons from NADH to the respiratory chain. The immediate electron acceptor for the enzyme is believed to be ubiquinone.</text>
</comment>
<dbReference type="Pfam" id="PF00361">
    <property type="entry name" value="Proton_antipo_M"/>
    <property type="match status" value="1"/>
</dbReference>
<keyword evidence="10" id="KW-1278">Translocase</keyword>
<evidence type="ECO:0000256" key="17">
    <source>
        <dbReference type="ARBA" id="ARBA00031028"/>
    </source>
</evidence>
<evidence type="ECO:0000256" key="1">
    <source>
        <dbReference type="ARBA" id="ARBA00003257"/>
    </source>
</evidence>
<evidence type="ECO:0000256" key="13">
    <source>
        <dbReference type="ARBA" id="ARBA00023027"/>
    </source>
</evidence>
<evidence type="ECO:0000256" key="2">
    <source>
        <dbReference type="ARBA" id="ARBA00004448"/>
    </source>
</evidence>
<evidence type="ECO:0000256" key="7">
    <source>
        <dbReference type="ARBA" id="ARBA00022660"/>
    </source>
</evidence>
<organism evidence="21">
    <name type="scientific">Sperchon placodermus</name>
    <dbReference type="NCBI Taxonomy" id="3136837"/>
    <lineage>
        <taxon>Eukaryota</taxon>
        <taxon>Metazoa</taxon>
        <taxon>Ecdysozoa</taxon>
        <taxon>Arthropoda</taxon>
        <taxon>Chelicerata</taxon>
        <taxon>Arachnida</taxon>
        <taxon>Acari</taxon>
        <taxon>Acariformes</taxon>
        <taxon>Trombidiformes</taxon>
        <taxon>Prostigmata</taxon>
        <taxon>Anystina</taxon>
        <taxon>Parasitengona</taxon>
        <taxon>Hydracarina</taxon>
        <taxon>Sperchontoidea</taxon>
        <taxon>Sperchontidae</taxon>
        <taxon>Sperchon</taxon>
    </lineage>
</organism>
<dbReference type="EC" id="7.1.1.2" evidence="4"/>
<dbReference type="GO" id="GO:0008137">
    <property type="term" value="F:NADH dehydrogenase (ubiquinone) activity"/>
    <property type="evidence" value="ECO:0007669"/>
    <property type="project" value="UniProtKB-EC"/>
</dbReference>
<evidence type="ECO:0000256" key="8">
    <source>
        <dbReference type="ARBA" id="ARBA00022692"/>
    </source>
</evidence>
<dbReference type="InterPro" id="IPR050175">
    <property type="entry name" value="Complex_I_Subunit_2"/>
</dbReference>
<evidence type="ECO:0000256" key="9">
    <source>
        <dbReference type="ARBA" id="ARBA00022792"/>
    </source>
</evidence>
<reference evidence="21" key="1">
    <citation type="submission" date="2023-12" db="EMBL/GenBank/DDBJ databases">
        <authorList>
            <person name="Li p."/>
        </authorList>
    </citation>
    <scope>NUCLEOTIDE SEQUENCE</scope>
</reference>